<dbReference type="AlphaFoldDB" id="A0AA86VN56"/>
<organism evidence="3">
    <name type="scientific">Hexamita inflata</name>
    <dbReference type="NCBI Taxonomy" id="28002"/>
    <lineage>
        <taxon>Eukaryota</taxon>
        <taxon>Metamonada</taxon>
        <taxon>Diplomonadida</taxon>
        <taxon>Hexamitidae</taxon>
        <taxon>Hexamitinae</taxon>
        <taxon>Hexamita</taxon>
    </lineage>
</organism>
<reference evidence="3" key="1">
    <citation type="submission" date="2023-06" db="EMBL/GenBank/DDBJ databases">
        <authorList>
            <person name="Kurt Z."/>
        </authorList>
    </citation>
    <scope>NUCLEOTIDE SEQUENCE</scope>
</reference>
<dbReference type="EMBL" id="CATOUU010001090">
    <property type="protein sequence ID" value="CAI9971203.1"/>
    <property type="molecule type" value="Genomic_DNA"/>
</dbReference>
<feature type="compositionally biased region" description="Basic and acidic residues" evidence="2">
    <location>
        <begin position="654"/>
        <end position="667"/>
    </location>
</feature>
<feature type="coiled-coil region" evidence="1">
    <location>
        <begin position="119"/>
        <end position="167"/>
    </location>
</feature>
<keyword evidence="1" id="KW-0175">Coiled coil</keyword>
<dbReference type="Proteomes" id="UP001642409">
    <property type="component" value="Unassembled WGS sequence"/>
</dbReference>
<feature type="region of interest" description="Disordered" evidence="2">
    <location>
        <begin position="450"/>
        <end position="493"/>
    </location>
</feature>
<feature type="region of interest" description="Disordered" evidence="2">
    <location>
        <begin position="508"/>
        <end position="667"/>
    </location>
</feature>
<evidence type="ECO:0000313" key="5">
    <source>
        <dbReference type="Proteomes" id="UP001642409"/>
    </source>
</evidence>
<gene>
    <name evidence="4" type="ORF">HINF_LOCUS14389</name>
    <name evidence="3" type="ORF">HINF_LOCUS58848</name>
</gene>
<comment type="caution">
    <text evidence="3">The sequence shown here is derived from an EMBL/GenBank/DDBJ whole genome shotgun (WGS) entry which is preliminary data.</text>
</comment>
<evidence type="ECO:0000256" key="2">
    <source>
        <dbReference type="SAM" id="MobiDB-lite"/>
    </source>
</evidence>
<name>A0AA86VN56_9EUKA</name>
<evidence type="ECO:0000313" key="4">
    <source>
        <dbReference type="EMBL" id="CAL5995937.1"/>
    </source>
</evidence>
<evidence type="ECO:0000313" key="3">
    <source>
        <dbReference type="EMBL" id="CAI9971203.1"/>
    </source>
</evidence>
<dbReference type="EMBL" id="CAXDID020000034">
    <property type="protein sequence ID" value="CAL5995937.1"/>
    <property type="molecule type" value="Genomic_DNA"/>
</dbReference>
<feature type="compositionally biased region" description="Polar residues" evidence="2">
    <location>
        <begin position="453"/>
        <end position="466"/>
    </location>
</feature>
<feature type="compositionally biased region" description="Basic and acidic residues" evidence="2">
    <location>
        <begin position="468"/>
        <end position="491"/>
    </location>
</feature>
<accession>A0AA86VN56</accession>
<keyword evidence="5" id="KW-1185">Reference proteome</keyword>
<sequence>MQRLTQLIKSIQNYLVGDPNVESTHELYEKLMNQYTAALADYSVIDSDYNSLQQQLGEKMDLIQNTFNENVQMQSQNQAIEMQRIGDLYNHQENQLNYKLNQTRANLQLYSSENKTKQLSEHSLKVKESEQNLETSRNQINLSKQKLEQLKASKSQLEKDVELAMIAFEQKQANDSAQRQSLKNSHIKELNELEAQHQTDLENSLKLKQVENVDSPVDNLLNEAQKLLDKTDFDRNENVHAVDSVSPIQNLTSTQDLENIAKQLTKTEPIVKKEEKTFNDIKLKPKAEGQKTEMTEETKQELIKNKPFLNEISKPKAVKLQENTELEDIFGAKGKNEEKQEPQITKTNVGATALPNADKQKEQTTEFPKYTFGAPQNKTDKSNDQKPIGFGAKNEQNAEVAVNTKPTSFKFGNVGLTNTDDQKKDTKILSKEEQPLPTFKNTIVDNKIEPKNIINQDDQVIPTMNNKGLKDKTEEKPNQETEPKIQPEKIAKAPIAETIIQDVVANSVVNQKSDKQEEPKSETVTKDKPKGTLFNDEEETNKEKVTQIDAKPPTNAKFAYHNMFSDEEEDIKENKEEKETKSETKTQQFGFNFNPKKNEVINTDEMPLPAFNKNKAHFEPKTDPVNNQTEDIEIKPKINKPSLLKKNVPDDFQPEIKKENFSPIKEAEKSEPALPFIEDYVNGMDEML</sequence>
<feature type="compositionally biased region" description="Basic and acidic residues" evidence="2">
    <location>
        <begin position="512"/>
        <end position="530"/>
    </location>
</feature>
<evidence type="ECO:0000256" key="1">
    <source>
        <dbReference type="SAM" id="Coils"/>
    </source>
</evidence>
<protein>
    <submittedName>
        <fullName evidence="4">Hypothetical_protein</fullName>
    </submittedName>
</protein>
<proteinExistence type="predicted"/>
<feature type="region of interest" description="Disordered" evidence="2">
    <location>
        <begin position="331"/>
        <end position="399"/>
    </location>
</feature>
<reference evidence="4 5" key="2">
    <citation type="submission" date="2024-07" db="EMBL/GenBank/DDBJ databases">
        <authorList>
            <person name="Akdeniz Z."/>
        </authorList>
    </citation>
    <scope>NUCLEOTIDE SEQUENCE [LARGE SCALE GENOMIC DNA]</scope>
</reference>
<feature type="compositionally biased region" description="Basic and acidic residues" evidence="2">
    <location>
        <begin position="572"/>
        <end position="584"/>
    </location>
</feature>